<sequence length="528" mass="58287">MPDIIEENEGEGRSAIELRAIRAQALAQAARARRSAAAAARDLVAVAAGAAIVNNGDNNNNNNNNNNAVPVAVAENEAAAAPNANENPPPAVAAELAEVGQIAGHMARLTNVDVRPMFRRLGVRRALDIRYIRERDLDGIPRITQIQKRKLWAIMKFCATIDQPFTGRTTLADIAKALNLNKKKEKEGNNSSNSSSTTSAALVPTTASGVVPIVHVSKLDSFDGNHFNWVLWKNKARYSLAQTAIAPLLNDNAEEAQKHAKKNTGIDHLFFNMLAEAIVGGNAKHLIRKAVQESQAPPVAAAADNNSNNKSDTIPASGRALWMLLHEEYSQGPRAFWILSDARQVLQKLRLVGPDNNNNHTAAVANGNDKETALMLHENTDTTENNENRVFMTCSANSYAQRFRSAKETLEEFNQALPDQFLASTFIEHIEDDRLETIKKQLLQDITTKNLSLDACITELLMSDHMLRARQINNRRKRQQNGRRKRTMEEMEDGGESADNAKRPKLGDDEKKLQDDVMFEEEPDEATS</sequence>
<dbReference type="AlphaFoldDB" id="A0A9N8EDJ5"/>
<organism evidence="2 3">
    <name type="scientific">Seminavis robusta</name>
    <dbReference type="NCBI Taxonomy" id="568900"/>
    <lineage>
        <taxon>Eukaryota</taxon>
        <taxon>Sar</taxon>
        <taxon>Stramenopiles</taxon>
        <taxon>Ochrophyta</taxon>
        <taxon>Bacillariophyta</taxon>
        <taxon>Bacillariophyceae</taxon>
        <taxon>Bacillariophycidae</taxon>
        <taxon>Naviculales</taxon>
        <taxon>Naviculaceae</taxon>
        <taxon>Seminavis</taxon>
    </lineage>
</organism>
<keyword evidence="3" id="KW-1185">Reference proteome</keyword>
<comment type="caution">
    <text evidence="2">The sequence shown here is derived from an EMBL/GenBank/DDBJ whole genome shotgun (WGS) entry which is preliminary data.</text>
</comment>
<reference evidence="2" key="1">
    <citation type="submission" date="2020-06" db="EMBL/GenBank/DDBJ databases">
        <authorList>
            <consortium name="Plant Systems Biology data submission"/>
        </authorList>
    </citation>
    <scope>NUCLEOTIDE SEQUENCE</scope>
    <source>
        <strain evidence="2">D6</strain>
    </source>
</reference>
<accession>A0A9N8EDJ5</accession>
<evidence type="ECO:0000313" key="3">
    <source>
        <dbReference type="Proteomes" id="UP001153069"/>
    </source>
</evidence>
<evidence type="ECO:0000313" key="2">
    <source>
        <dbReference type="EMBL" id="CAB9519472.1"/>
    </source>
</evidence>
<proteinExistence type="predicted"/>
<feature type="compositionally biased region" description="Basic and acidic residues" evidence="1">
    <location>
        <begin position="499"/>
        <end position="515"/>
    </location>
</feature>
<feature type="region of interest" description="Disordered" evidence="1">
    <location>
        <begin position="471"/>
        <end position="528"/>
    </location>
</feature>
<dbReference type="Proteomes" id="UP001153069">
    <property type="component" value="Unassembled WGS sequence"/>
</dbReference>
<protein>
    <submittedName>
        <fullName evidence="2">Uncharacterized protein</fullName>
    </submittedName>
</protein>
<evidence type="ECO:0000256" key="1">
    <source>
        <dbReference type="SAM" id="MobiDB-lite"/>
    </source>
</evidence>
<gene>
    <name evidence="2" type="ORF">SEMRO_1019_G232050.1</name>
</gene>
<feature type="compositionally biased region" description="Basic residues" evidence="1">
    <location>
        <begin position="473"/>
        <end position="486"/>
    </location>
</feature>
<feature type="compositionally biased region" description="Acidic residues" evidence="1">
    <location>
        <begin position="517"/>
        <end position="528"/>
    </location>
</feature>
<name>A0A9N8EDJ5_9STRA</name>
<dbReference type="EMBL" id="CAICTM010001017">
    <property type="protein sequence ID" value="CAB9519472.1"/>
    <property type="molecule type" value="Genomic_DNA"/>
</dbReference>